<organism evidence="4 5">
    <name type="scientific">Aspergillus awamori</name>
    <name type="common">Black koji mold</name>
    <dbReference type="NCBI Taxonomy" id="105351"/>
    <lineage>
        <taxon>Eukaryota</taxon>
        <taxon>Fungi</taxon>
        <taxon>Dikarya</taxon>
        <taxon>Ascomycota</taxon>
        <taxon>Pezizomycotina</taxon>
        <taxon>Eurotiomycetes</taxon>
        <taxon>Eurotiomycetidae</taxon>
        <taxon>Eurotiales</taxon>
        <taxon>Aspergillaceae</taxon>
        <taxon>Aspergillus</taxon>
    </lineage>
</organism>
<feature type="domain" description="EthD" evidence="3">
    <location>
        <begin position="12"/>
        <end position="121"/>
    </location>
</feature>
<keyword evidence="2" id="KW-0472">Membrane</keyword>
<protein>
    <recommendedName>
        <fullName evidence="3">EthD domain-containing protein</fullName>
    </recommendedName>
</protein>
<dbReference type="SUPFAM" id="SSF54909">
    <property type="entry name" value="Dimeric alpha+beta barrel"/>
    <property type="match status" value="1"/>
</dbReference>
<evidence type="ECO:0000256" key="2">
    <source>
        <dbReference type="SAM" id="Phobius"/>
    </source>
</evidence>
<keyword evidence="2" id="KW-0812">Transmembrane</keyword>
<evidence type="ECO:0000256" key="1">
    <source>
        <dbReference type="ARBA" id="ARBA00005986"/>
    </source>
</evidence>
<dbReference type="Gene3D" id="3.30.70.100">
    <property type="match status" value="1"/>
</dbReference>
<comment type="similarity">
    <text evidence="1">Belongs to the tpcK family.</text>
</comment>
<feature type="transmembrane region" description="Helical" evidence="2">
    <location>
        <begin position="153"/>
        <end position="173"/>
    </location>
</feature>
<dbReference type="InterPro" id="IPR011008">
    <property type="entry name" value="Dimeric_a/b-barrel"/>
</dbReference>
<name>A0A401KLP0_ASPAW</name>
<gene>
    <name evidence="4" type="ORF">AAWM_03173</name>
</gene>
<dbReference type="GO" id="GO:0016491">
    <property type="term" value="F:oxidoreductase activity"/>
    <property type="evidence" value="ECO:0007669"/>
    <property type="project" value="InterPro"/>
</dbReference>
<evidence type="ECO:0000259" key="3">
    <source>
        <dbReference type="Pfam" id="PF07110"/>
    </source>
</evidence>
<comment type="caution">
    <text evidence="4">The sequence shown here is derived from an EMBL/GenBank/DDBJ whole genome shotgun (WGS) entry which is preliminary data.</text>
</comment>
<dbReference type="Proteomes" id="UP000286921">
    <property type="component" value="Unassembled WGS sequence"/>
</dbReference>
<dbReference type="STRING" id="105351.A0A401KLP0"/>
<keyword evidence="5" id="KW-1185">Reference proteome</keyword>
<accession>A0A401KLP0</accession>
<proteinExistence type="inferred from homology"/>
<dbReference type="EMBL" id="BDHI01000007">
    <property type="protein sequence ID" value="GCB20288.1"/>
    <property type="molecule type" value="Genomic_DNA"/>
</dbReference>
<sequence length="198" mass="22072">MTVRVFIYGYRKPGLSLSTFRERYEAHIDLVRRISGEDFPLSHRRTYIARTTVDSPPAGATARNATTPATLLLGQQSDFDFDTTAELTFADQPSFQAFMAKVTAPEAAAQIAEDEERFFDRKMLSIAMIGEVVETMKSAAEFGKEKDKMKENIAIAVIIIVLFIILAIAGYFIHTMKNRIAHSRKRAVDEESGGEAEG</sequence>
<dbReference type="InterPro" id="IPR009799">
    <property type="entry name" value="EthD_dom"/>
</dbReference>
<keyword evidence="2" id="KW-1133">Transmembrane helix</keyword>
<evidence type="ECO:0000313" key="5">
    <source>
        <dbReference type="Proteomes" id="UP000286921"/>
    </source>
</evidence>
<reference evidence="4 5" key="1">
    <citation type="submission" date="2016-09" db="EMBL/GenBank/DDBJ databases">
        <title>Aspergillus awamori IFM 58123T.</title>
        <authorList>
            <person name="Kusuya Y."/>
            <person name="Shimizu M."/>
            <person name="Takahashi H."/>
            <person name="Yaguchi T."/>
        </authorList>
    </citation>
    <scope>NUCLEOTIDE SEQUENCE [LARGE SCALE GENOMIC DNA]</scope>
    <source>
        <strain evidence="4 5">IFM 58123</strain>
    </source>
</reference>
<evidence type="ECO:0000313" key="4">
    <source>
        <dbReference type="EMBL" id="GCB20288.1"/>
    </source>
</evidence>
<dbReference type="Pfam" id="PF07110">
    <property type="entry name" value="EthD"/>
    <property type="match status" value="1"/>
</dbReference>
<dbReference type="AlphaFoldDB" id="A0A401KLP0"/>